<evidence type="ECO:0000313" key="2">
    <source>
        <dbReference type="Proteomes" id="UP001500151"/>
    </source>
</evidence>
<evidence type="ECO:0008006" key="3">
    <source>
        <dbReference type="Google" id="ProtNLM"/>
    </source>
</evidence>
<evidence type="ECO:0000313" key="1">
    <source>
        <dbReference type="EMBL" id="GAA2662290.1"/>
    </source>
</evidence>
<keyword evidence="2" id="KW-1185">Reference proteome</keyword>
<dbReference type="Proteomes" id="UP001500151">
    <property type="component" value="Unassembled WGS sequence"/>
</dbReference>
<gene>
    <name evidence="1" type="ORF">GCM10010307_81210</name>
</gene>
<name>A0ABP6E7N5_9ACTN</name>
<accession>A0ABP6E7N5</accession>
<comment type="caution">
    <text evidence="1">The sequence shown here is derived from an EMBL/GenBank/DDBJ whole genome shotgun (WGS) entry which is preliminary data.</text>
</comment>
<reference evidence="2" key="1">
    <citation type="journal article" date="2019" name="Int. J. Syst. Evol. Microbiol.">
        <title>The Global Catalogue of Microorganisms (GCM) 10K type strain sequencing project: providing services to taxonomists for standard genome sequencing and annotation.</title>
        <authorList>
            <consortium name="The Broad Institute Genomics Platform"/>
            <consortium name="The Broad Institute Genome Sequencing Center for Infectious Disease"/>
            <person name="Wu L."/>
            <person name="Ma J."/>
        </authorList>
    </citation>
    <scope>NUCLEOTIDE SEQUENCE [LARGE SCALE GENOMIC DNA]</scope>
    <source>
        <strain evidence="2">JCM 4524</strain>
    </source>
</reference>
<proteinExistence type="predicted"/>
<protein>
    <recommendedName>
        <fullName evidence="3">Transposase DDE domain-containing protein</fullName>
    </recommendedName>
</protein>
<sequence length="84" mass="9166">MRTGQAGGVGRRCGINHLKLTGRSPTGYDELTVRYETTVLVATLNALNCPSGHRASFCRPDQWVRGVYMITAIPSMQTRAPITS</sequence>
<organism evidence="1 2">
    <name type="scientific">Streptomyces vastus</name>
    <dbReference type="NCBI Taxonomy" id="285451"/>
    <lineage>
        <taxon>Bacteria</taxon>
        <taxon>Bacillati</taxon>
        <taxon>Actinomycetota</taxon>
        <taxon>Actinomycetes</taxon>
        <taxon>Kitasatosporales</taxon>
        <taxon>Streptomycetaceae</taxon>
        <taxon>Streptomyces</taxon>
    </lineage>
</organism>
<dbReference type="EMBL" id="BAAASJ010000122">
    <property type="protein sequence ID" value="GAA2662290.1"/>
    <property type="molecule type" value="Genomic_DNA"/>
</dbReference>